<evidence type="ECO:0000256" key="1">
    <source>
        <dbReference type="SAM" id="SignalP"/>
    </source>
</evidence>
<dbReference type="Proteomes" id="UP000053237">
    <property type="component" value="Unassembled WGS sequence"/>
</dbReference>
<dbReference type="AlphaFoldDB" id="A0A024GP97"/>
<dbReference type="Pfam" id="PF00149">
    <property type="entry name" value="Metallophos"/>
    <property type="match status" value="1"/>
</dbReference>
<dbReference type="Gene3D" id="3.60.21.10">
    <property type="match status" value="1"/>
</dbReference>
<comment type="caution">
    <text evidence="3">The sequence shown here is derived from an EMBL/GenBank/DDBJ whole genome shotgun (WGS) entry which is preliminary data.</text>
</comment>
<feature type="signal peptide" evidence="1">
    <location>
        <begin position="1"/>
        <end position="18"/>
    </location>
</feature>
<accession>A0A024GP97</accession>
<name>A0A024GP97_9STRA</name>
<sequence>MQRFFFCVLFHLFASISADNDTTSFQFHVSMASVKEGNVYLIDWVYPAPVITKGVLPAQEESIIAFGTALNSLNVYVKGRFNGFVSQNDENSEFVACYSSIIPLSQLEGASSVYYALVQFDAGKEATKISATIQFEVPKPAGMRWAVFGDMGSTTQKKASGISLPALLNDFKKGLFQGILNVGDLGYELVGANGKNYIESFATMTQHIPMQITAGNHEFMYAMSPLFSLHNYRTRFAGMGNGPGTTSGSNSSHSYSFDSNTIHFIFLNSEIYGDEPYGNYAFGQSGQMPTWVLSEDTRNADAILQRNWLANDLASVDRSRTPFIIVCMHRPPFNCPWHVEAEGNVFSRDIVPLLDQYKVNLMITGHEHTSMIFDETMVLNGRYHFPKLIIVGAAGNNEFLRSRATINTASWNETVLIEKYGYGYLEETENGLQFCIGSTASGETKNPVSTDWTLQSCTTIQVTSSLTGSATNPPANKAVVTMQQMESMWTTWTGSK</sequence>
<evidence type="ECO:0000313" key="3">
    <source>
        <dbReference type="EMBL" id="CCI48352.1"/>
    </source>
</evidence>
<gene>
    <name evidence="3" type="ORF">BN9_094250</name>
</gene>
<dbReference type="EMBL" id="CAIX01000217">
    <property type="protein sequence ID" value="CCI48352.1"/>
    <property type="molecule type" value="Genomic_DNA"/>
</dbReference>
<feature type="domain" description="Calcineurin-like phosphoesterase" evidence="2">
    <location>
        <begin position="143"/>
        <end position="369"/>
    </location>
</feature>
<dbReference type="InParanoid" id="A0A024GP97"/>
<keyword evidence="1" id="KW-0732">Signal</keyword>
<dbReference type="InterPro" id="IPR004843">
    <property type="entry name" value="Calcineurin-like_PHP"/>
</dbReference>
<proteinExistence type="predicted"/>
<evidence type="ECO:0000313" key="4">
    <source>
        <dbReference type="Proteomes" id="UP000053237"/>
    </source>
</evidence>
<dbReference type="GO" id="GO:0016787">
    <property type="term" value="F:hydrolase activity"/>
    <property type="evidence" value="ECO:0007669"/>
    <property type="project" value="InterPro"/>
</dbReference>
<reference evidence="3 4" key="1">
    <citation type="submission" date="2012-05" db="EMBL/GenBank/DDBJ databases">
        <title>Recombination and specialization in a pathogen metapopulation.</title>
        <authorList>
            <person name="Gardiner A."/>
            <person name="Kemen E."/>
            <person name="Schultz-Larsen T."/>
            <person name="MacLean D."/>
            <person name="Van Oosterhout C."/>
            <person name="Jones J.D.G."/>
        </authorList>
    </citation>
    <scope>NUCLEOTIDE SEQUENCE [LARGE SCALE GENOMIC DNA]</scope>
    <source>
        <strain evidence="3 4">Ac Nc2</strain>
    </source>
</reference>
<keyword evidence="4" id="KW-1185">Reference proteome</keyword>
<dbReference type="PANTHER" id="PTHR45867">
    <property type="entry name" value="PURPLE ACID PHOSPHATASE"/>
    <property type="match status" value="1"/>
</dbReference>
<dbReference type="SUPFAM" id="SSF56300">
    <property type="entry name" value="Metallo-dependent phosphatases"/>
    <property type="match status" value="1"/>
</dbReference>
<dbReference type="OrthoDB" id="45007at2759"/>
<organism evidence="3 4">
    <name type="scientific">Albugo candida</name>
    <dbReference type="NCBI Taxonomy" id="65357"/>
    <lineage>
        <taxon>Eukaryota</taxon>
        <taxon>Sar</taxon>
        <taxon>Stramenopiles</taxon>
        <taxon>Oomycota</taxon>
        <taxon>Peronosporomycetes</taxon>
        <taxon>Albuginales</taxon>
        <taxon>Albuginaceae</taxon>
        <taxon>Albugo</taxon>
    </lineage>
</organism>
<evidence type="ECO:0000259" key="2">
    <source>
        <dbReference type="Pfam" id="PF00149"/>
    </source>
</evidence>
<feature type="chain" id="PRO_5001529608" description="Calcineurin-like phosphoesterase domain-containing protein" evidence="1">
    <location>
        <begin position="19"/>
        <end position="496"/>
    </location>
</feature>
<dbReference type="InterPro" id="IPR029052">
    <property type="entry name" value="Metallo-depent_PP-like"/>
</dbReference>
<protein>
    <recommendedName>
        <fullName evidence="2">Calcineurin-like phosphoesterase domain-containing protein</fullName>
    </recommendedName>
</protein>
<dbReference type="STRING" id="65357.A0A024GP97"/>
<dbReference type="PANTHER" id="PTHR45867:SF3">
    <property type="entry name" value="ACID PHOSPHATASE TYPE 7"/>
    <property type="match status" value="1"/>
</dbReference>